<evidence type="ECO:0000256" key="1">
    <source>
        <dbReference type="SAM" id="SignalP"/>
    </source>
</evidence>
<reference evidence="2" key="1">
    <citation type="submission" date="2009-07" db="EMBL/GenBank/DDBJ databases">
        <authorList>
            <person name="Weinstock G."/>
            <person name="Sodergren E."/>
            <person name="Clifton S."/>
            <person name="Fulton L."/>
            <person name="Fulton B."/>
            <person name="Courtney L."/>
            <person name="Fronick C."/>
            <person name="Harrison M."/>
            <person name="Strong C."/>
            <person name="Farmer C."/>
            <person name="Delahaunty K."/>
            <person name="Markovic C."/>
            <person name="Hall O."/>
            <person name="Minx P."/>
            <person name="Tomlinson C."/>
            <person name="Mitreva M."/>
            <person name="Nelson J."/>
            <person name="Hou S."/>
            <person name="Wollam A."/>
            <person name="Pepin K.H."/>
            <person name="Johnson M."/>
            <person name="Bhonagiri V."/>
            <person name="Nash W.E."/>
            <person name="Warren W."/>
            <person name="Chinwalla A."/>
            <person name="Mardis E.R."/>
            <person name="Wilson R.K."/>
        </authorList>
    </citation>
    <scope>NUCLEOTIDE SEQUENCE [LARGE SCALE GENOMIC DNA]</scope>
    <source>
        <strain evidence="2">DSM 14469</strain>
    </source>
</reference>
<dbReference type="STRING" id="168384.SAMN05660368_03677"/>
<dbReference type="eggNOG" id="ENOG5033IG9">
    <property type="taxonomic scope" value="Bacteria"/>
</dbReference>
<sequence length="187" mass="21262">MLKRKKLIALIIVTALMCENMVPAYASLTEEESETEAAIFTYAKPKDEGFYDLKLSLTKSSEVPSEETESELKDETIQVDYRGAISDDVTGNWRLSFVSTEKEIGDYALNFAEEFLTSSDEIHAIINTTRMETYRIKEVLSNTISISVFEYVDGEEHSAKTLFGGNLLKDYWLYTDTGEIEDIMNEE</sequence>
<name>C6LFU2_9FIRM</name>
<gene>
    <name evidence="2" type="ORF">BRYFOR_07502</name>
</gene>
<feature type="signal peptide" evidence="1">
    <location>
        <begin position="1"/>
        <end position="26"/>
    </location>
</feature>
<dbReference type="AlphaFoldDB" id="C6LFU2"/>
<organism evidence="2 3">
    <name type="scientific">Marvinbryantia formatexigens DSM 14469</name>
    <dbReference type="NCBI Taxonomy" id="478749"/>
    <lineage>
        <taxon>Bacteria</taxon>
        <taxon>Bacillati</taxon>
        <taxon>Bacillota</taxon>
        <taxon>Clostridia</taxon>
        <taxon>Lachnospirales</taxon>
        <taxon>Lachnospiraceae</taxon>
        <taxon>Marvinbryantia</taxon>
    </lineage>
</organism>
<dbReference type="Proteomes" id="UP000005561">
    <property type="component" value="Unassembled WGS sequence"/>
</dbReference>
<keyword evidence="1" id="KW-0732">Signal</keyword>
<comment type="caution">
    <text evidence="2">The sequence shown here is derived from an EMBL/GenBank/DDBJ whole genome shotgun (WGS) entry which is preliminary data.</text>
</comment>
<accession>C6LFU2</accession>
<dbReference type="EMBL" id="ACCL02000011">
    <property type="protein sequence ID" value="EET60306.1"/>
    <property type="molecule type" value="Genomic_DNA"/>
</dbReference>
<proteinExistence type="predicted"/>
<dbReference type="RefSeq" id="WP_006862286.1">
    <property type="nucleotide sequence ID" value="NZ_ACCL02000011.1"/>
</dbReference>
<protein>
    <submittedName>
        <fullName evidence="2">Uncharacterized protein</fullName>
    </submittedName>
</protein>
<feature type="chain" id="PRO_5002967705" evidence="1">
    <location>
        <begin position="27"/>
        <end position="187"/>
    </location>
</feature>
<dbReference type="OrthoDB" id="1938657at2"/>
<evidence type="ECO:0000313" key="2">
    <source>
        <dbReference type="EMBL" id="EET60306.1"/>
    </source>
</evidence>
<keyword evidence="3" id="KW-1185">Reference proteome</keyword>
<evidence type="ECO:0000313" key="3">
    <source>
        <dbReference type="Proteomes" id="UP000005561"/>
    </source>
</evidence>